<dbReference type="KEGG" id="rsx:RhiXN_07871"/>
<feature type="compositionally biased region" description="Basic and acidic residues" evidence="1">
    <location>
        <begin position="58"/>
        <end position="78"/>
    </location>
</feature>
<gene>
    <name evidence="2" type="ORF">RhiXN_07871</name>
</gene>
<dbReference type="EMBL" id="CP059666">
    <property type="protein sequence ID" value="QRW22835.1"/>
    <property type="molecule type" value="Genomic_DNA"/>
</dbReference>
<dbReference type="RefSeq" id="XP_043183072.1">
    <property type="nucleotide sequence ID" value="XM_043327687.1"/>
</dbReference>
<evidence type="ECO:0000313" key="3">
    <source>
        <dbReference type="Proteomes" id="UP000650533"/>
    </source>
</evidence>
<sequence>MYPTSNLTFFLQSCSHPTLHDHASLDSDCFSRLRWVFNSTCPRIPLWIQPSRTSLRRVPHDPAHSHAPREPSDAKGEPDLPIGLHPAPIRPSRRLLISSSSLRTNDTYNHPFLSGGHATDSKPPSCLGAPVFPTSIANV</sequence>
<feature type="region of interest" description="Disordered" evidence="1">
    <location>
        <begin position="55"/>
        <end position="87"/>
    </location>
</feature>
<dbReference type="GeneID" id="67030150"/>
<proteinExistence type="predicted"/>
<protein>
    <submittedName>
        <fullName evidence="2">Uncharacterized protein</fullName>
    </submittedName>
</protein>
<evidence type="ECO:0000256" key="1">
    <source>
        <dbReference type="SAM" id="MobiDB-lite"/>
    </source>
</evidence>
<dbReference type="AlphaFoldDB" id="A0A8H8P0H5"/>
<dbReference type="Proteomes" id="UP000650533">
    <property type="component" value="Chromosome 9"/>
</dbReference>
<evidence type="ECO:0000313" key="2">
    <source>
        <dbReference type="EMBL" id="QRW22835.1"/>
    </source>
</evidence>
<name>A0A8H8P0H5_9AGAM</name>
<reference evidence="2" key="1">
    <citation type="submission" date="2020-05" db="EMBL/GenBank/DDBJ databases">
        <title>Evolutionary and genomic comparisons of hybrid uninucleate and nonhybrid Rhizoctonia fungi.</title>
        <authorList>
            <person name="Li C."/>
            <person name="Chen X."/>
        </authorList>
    </citation>
    <scope>NUCLEOTIDE SEQUENCE</scope>
    <source>
        <strain evidence="2">AG-1 IA</strain>
    </source>
</reference>
<organism evidence="2 3">
    <name type="scientific">Rhizoctonia solani</name>
    <dbReference type="NCBI Taxonomy" id="456999"/>
    <lineage>
        <taxon>Eukaryota</taxon>
        <taxon>Fungi</taxon>
        <taxon>Dikarya</taxon>
        <taxon>Basidiomycota</taxon>
        <taxon>Agaricomycotina</taxon>
        <taxon>Agaricomycetes</taxon>
        <taxon>Cantharellales</taxon>
        <taxon>Ceratobasidiaceae</taxon>
        <taxon>Rhizoctonia</taxon>
    </lineage>
</organism>
<accession>A0A8H8P0H5</accession>